<gene>
    <name evidence="2" type="ORF">BGW36DRAFT_45910</name>
</gene>
<evidence type="ECO:0000313" key="2">
    <source>
        <dbReference type="EMBL" id="KAH8692418.1"/>
    </source>
</evidence>
<sequence>MLKSTRAARSQPPLVWPKRFSGPATADGRPIGAAPAARSGFFALQCSGTPAQVSPSLPPPNSLIPSRQIHHFPPLSCLPNLLRSALSLCLALSACLHLNHRGAIYFPEGSHLFTSLPFTPPCRARYFWPAAQPSPALVVDIGRCCATSYSWIASCLFS</sequence>
<keyword evidence="3" id="KW-1185">Reference proteome</keyword>
<protein>
    <submittedName>
        <fullName evidence="2">Uncharacterized protein</fullName>
    </submittedName>
</protein>
<organism evidence="2 3">
    <name type="scientific">Talaromyces proteolyticus</name>
    <dbReference type="NCBI Taxonomy" id="1131652"/>
    <lineage>
        <taxon>Eukaryota</taxon>
        <taxon>Fungi</taxon>
        <taxon>Dikarya</taxon>
        <taxon>Ascomycota</taxon>
        <taxon>Pezizomycotina</taxon>
        <taxon>Eurotiomycetes</taxon>
        <taxon>Eurotiomycetidae</taxon>
        <taxon>Eurotiales</taxon>
        <taxon>Trichocomaceae</taxon>
        <taxon>Talaromyces</taxon>
        <taxon>Talaromyces sect. Bacilispori</taxon>
    </lineage>
</organism>
<feature type="region of interest" description="Disordered" evidence="1">
    <location>
        <begin position="1"/>
        <end position="22"/>
    </location>
</feature>
<reference evidence="2" key="1">
    <citation type="submission" date="2021-12" db="EMBL/GenBank/DDBJ databases">
        <title>Convergent genome expansion in fungi linked to evolution of root-endophyte symbiosis.</title>
        <authorList>
            <consortium name="DOE Joint Genome Institute"/>
            <person name="Ke Y.-H."/>
            <person name="Bonito G."/>
            <person name="Liao H.-L."/>
            <person name="Looney B."/>
            <person name="Rojas-Flechas A."/>
            <person name="Nash J."/>
            <person name="Hameed K."/>
            <person name="Schadt C."/>
            <person name="Martin F."/>
            <person name="Crous P.W."/>
            <person name="Miettinen O."/>
            <person name="Magnuson J.K."/>
            <person name="Labbe J."/>
            <person name="Jacobson D."/>
            <person name="Doktycz M.J."/>
            <person name="Veneault-Fourrey C."/>
            <person name="Kuo A."/>
            <person name="Mondo S."/>
            <person name="Calhoun S."/>
            <person name="Riley R."/>
            <person name="Ohm R."/>
            <person name="LaButti K."/>
            <person name="Andreopoulos B."/>
            <person name="Pangilinan J."/>
            <person name="Nolan M."/>
            <person name="Tritt A."/>
            <person name="Clum A."/>
            <person name="Lipzen A."/>
            <person name="Daum C."/>
            <person name="Barry K."/>
            <person name="Grigoriev I.V."/>
            <person name="Vilgalys R."/>
        </authorList>
    </citation>
    <scope>NUCLEOTIDE SEQUENCE</scope>
    <source>
        <strain evidence="2">PMI_201</strain>
    </source>
</reference>
<comment type="caution">
    <text evidence="2">The sequence shown here is derived from an EMBL/GenBank/DDBJ whole genome shotgun (WGS) entry which is preliminary data.</text>
</comment>
<evidence type="ECO:0000256" key="1">
    <source>
        <dbReference type="SAM" id="MobiDB-lite"/>
    </source>
</evidence>
<name>A0AAD4KHF6_9EURO</name>
<evidence type="ECO:0000313" key="3">
    <source>
        <dbReference type="Proteomes" id="UP001201262"/>
    </source>
</evidence>
<dbReference type="EMBL" id="JAJTJA010000011">
    <property type="protein sequence ID" value="KAH8692418.1"/>
    <property type="molecule type" value="Genomic_DNA"/>
</dbReference>
<proteinExistence type="predicted"/>
<dbReference type="AlphaFoldDB" id="A0AAD4KHF6"/>
<dbReference type="Proteomes" id="UP001201262">
    <property type="component" value="Unassembled WGS sequence"/>
</dbReference>
<accession>A0AAD4KHF6</accession>
<dbReference type="GeneID" id="70252322"/>
<dbReference type="RefSeq" id="XP_046068415.1">
    <property type="nucleotide sequence ID" value="XM_046222035.1"/>
</dbReference>